<evidence type="ECO:0000313" key="3">
    <source>
        <dbReference type="Proteomes" id="UP000000488"/>
    </source>
</evidence>
<protein>
    <recommendedName>
        <fullName evidence="4">Lipoprotein</fullName>
    </recommendedName>
</protein>
<gene>
    <name evidence="2" type="ordered locus">LILAB_04350</name>
</gene>
<dbReference type="HOGENOM" id="CLU_1530911_0_0_7"/>
<dbReference type="PROSITE" id="PS51257">
    <property type="entry name" value="PROKAR_LIPOPROTEIN"/>
    <property type="match status" value="1"/>
</dbReference>
<name>F8CM23_MYXFH</name>
<evidence type="ECO:0000256" key="1">
    <source>
        <dbReference type="SAM" id="SignalP"/>
    </source>
</evidence>
<dbReference type="AlphaFoldDB" id="F8CM23"/>
<feature type="signal peptide" evidence="1">
    <location>
        <begin position="1"/>
        <end position="30"/>
    </location>
</feature>
<sequence>MSHLPRLRASLLAGCCAALGLLGACTHANASAPPATSLSVRELNIVDEHGQARIRIAAPMPDPQGLKRATRAYGIQFLSPSGQELGGLAMLDSIGIRGLCFDSEEGYEAMCMGLIQGKPNITFRHDWKERIVIGVEEGVASVTLHDARGTPHLKLAVDKDGATRVEGVTPATAGR</sequence>
<organism evidence="2 3">
    <name type="scientific">Myxococcus fulvus (strain ATCC BAA-855 / HW-1)</name>
    <dbReference type="NCBI Taxonomy" id="483219"/>
    <lineage>
        <taxon>Bacteria</taxon>
        <taxon>Pseudomonadati</taxon>
        <taxon>Myxococcota</taxon>
        <taxon>Myxococcia</taxon>
        <taxon>Myxococcales</taxon>
        <taxon>Cystobacterineae</taxon>
        <taxon>Myxococcaceae</taxon>
        <taxon>Myxococcus</taxon>
    </lineage>
</organism>
<proteinExistence type="predicted"/>
<evidence type="ECO:0000313" key="2">
    <source>
        <dbReference type="EMBL" id="AEI62791.1"/>
    </source>
</evidence>
<reference evidence="2 3" key="1">
    <citation type="journal article" date="2011" name="J. Bacteriol.">
        <title>Genome sequence of the halotolerant marine bacterium Myxococcus fulvus HW-1.</title>
        <authorList>
            <person name="Li Z.F."/>
            <person name="Li X."/>
            <person name="Liu H."/>
            <person name="Liu X."/>
            <person name="Han K."/>
            <person name="Wu Z.H."/>
            <person name="Hu W."/>
            <person name="Li F.F."/>
            <person name="Li Y.Z."/>
        </authorList>
    </citation>
    <scope>NUCLEOTIDE SEQUENCE [LARGE SCALE GENOMIC DNA]</scope>
    <source>
        <strain evidence="3">ATCC BAA-855 / HW-1</strain>
    </source>
</reference>
<feature type="chain" id="PRO_5003374748" description="Lipoprotein" evidence="1">
    <location>
        <begin position="31"/>
        <end position="175"/>
    </location>
</feature>
<dbReference type="Proteomes" id="UP000000488">
    <property type="component" value="Chromosome"/>
</dbReference>
<dbReference type="KEGG" id="mfu:LILAB_04350"/>
<keyword evidence="1" id="KW-0732">Signal</keyword>
<dbReference type="eggNOG" id="ENOG5032QYB">
    <property type="taxonomic scope" value="Bacteria"/>
</dbReference>
<dbReference type="EMBL" id="CP002830">
    <property type="protein sequence ID" value="AEI62791.1"/>
    <property type="molecule type" value="Genomic_DNA"/>
</dbReference>
<evidence type="ECO:0008006" key="4">
    <source>
        <dbReference type="Google" id="ProtNLM"/>
    </source>
</evidence>
<accession>F8CM23</accession>